<proteinExistence type="predicted"/>
<protein>
    <submittedName>
        <fullName evidence="1">Uncharacterized protein</fullName>
    </submittedName>
</protein>
<evidence type="ECO:0000313" key="2">
    <source>
        <dbReference type="Proteomes" id="UP001062846"/>
    </source>
</evidence>
<keyword evidence="2" id="KW-1185">Reference proteome</keyword>
<comment type="caution">
    <text evidence="1">The sequence shown here is derived from an EMBL/GenBank/DDBJ whole genome shotgun (WGS) entry which is preliminary data.</text>
</comment>
<evidence type="ECO:0000313" key="1">
    <source>
        <dbReference type="EMBL" id="KAI8570082.1"/>
    </source>
</evidence>
<accession>A0ACC0PWH3</accession>
<gene>
    <name evidence="1" type="ORF">RHMOL_Rhmol01G0005700</name>
</gene>
<dbReference type="Proteomes" id="UP001062846">
    <property type="component" value="Chromosome 1"/>
</dbReference>
<name>A0ACC0PWH3_RHOML</name>
<dbReference type="EMBL" id="CM046388">
    <property type="protein sequence ID" value="KAI8570082.1"/>
    <property type="molecule type" value="Genomic_DNA"/>
</dbReference>
<sequence length="146" mass="15956">MPSSLQMLPPILGLLLLGCLTAAGASVGNYFRDFDVTWGQDHARFLQHGQAVQLLLDQDSGSCLTSKKEYLFGKFDMEIKLVPGHSAGTVTTFYLYPHNGNTLHAAFTPNVATNIMGIASVGVLNGRRSLCWEFDVTRGRRPCKVP</sequence>
<reference evidence="1" key="1">
    <citation type="submission" date="2022-02" db="EMBL/GenBank/DDBJ databases">
        <title>Plant Genome Project.</title>
        <authorList>
            <person name="Zhang R.-G."/>
        </authorList>
    </citation>
    <scope>NUCLEOTIDE SEQUENCE</scope>
    <source>
        <strain evidence="1">AT1</strain>
    </source>
</reference>
<organism evidence="1 2">
    <name type="scientific">Rhododendron molle</name>
    <name type="common">Chinese azalea</name>
    <name type="synonym">Azalea mollis</name>
    <dbReference type="NCBI Taxonomy" id="49168"/>
    <lineage>
        <taxon>Eukaryota</taxon>
        <taxon>Viridiplantae</taxon>
        <taxon>Streptophyta</taxon>
        <taxon>Embryophyta</taxon>
        <taxon>Tracheophyta</taxon>
        <taxon>Spermatophyta</taxon>
        <taxon>Magnoliopsida</taxon>
        <taxon>eudicotyledons</taxon>
        <taxon>Gunneridae</taxon>
        <taxon>Pentapetalae</taxon>
        <taxon>asterids</taxon>
        <taxon>Ericales</taxon>
        <taxon>Ericaceae</taxon>
        <taxon>Ericoideae</taxon>
        <taxon>Rhodoreae</taxon>
        <taxon>Rhododendron</taxon>
    </lineage>
</organism>